<dbReference type="RefSeq" id="WP_185390429.1">
    <property type="nucleotide sequence ID" value="NZ_JAARQN010000026.1"/>
</dbReference>
<dbReference type="Proteomes" id="UP000569903">
    <property type="component" value="Unassembled WGS sequence"/>
</dbReference>
<evidence type="ECO:0000313" key="2">
    <source>
        <dbReference type="Proteomes" id="UP000569903"/>
    </source>
</evidence>
<protein>
    <submittedName>
        <fullName evidence="1">Uncharacterized protein</fullName>
    </submittedName>
</protein>
<accession>A0A841Z132</accession>
<evidence type="ECO:0000313" key="1">
    <source>
        <dbReference type="EMBL" id="MBC1459325.1"/>
    </source>
</evidence>
<gene>
    <name evidence="1" type="ORF">HB850_16430</name>
</gene>
<reference evidence="1 2" key="1">
    <citation type="submission" date="2020-03" db="EMBL/GenBank/DDBJ databases">
        <title>Soil Listeria distribution.</title>
        <authorList>
            <person name="Liao J."/>
            <person name="Wiedmann M."/>
        </authorList>
    </citation>
    <scope>NUCLEOTIDE SEQUENCE [LARGE SCALE GENOMIC DNA]</scope>
    <source>
        <strain evidence="1 2">FSL L7-1614</strain>
    </source>
</reference>
<sequence length="61" mass="6983">MIEYTEYQFNYSESMDGELVRGLAQVIRNALAEQELTIEQAECVLQVVKEIINSTTVITKE</sequence>
<name>A0A841Z132_9LIST</name>
<dbReference type="AlphaFoldDB" id="A0A841Z132"/>
<dbReference type="EMBL" id="JAARQN010000026">
    <property type="protein sequence ID" value="MBC1459325.1"/>
    <property type="molecule type" value="Genomic_DNA"/>
</dbReference>
<comment type="caution">
    <text evidence="1">The sequence shown here is derived from an EMBL/GenBank/DDBJ whole genome shotgun (WGS) entry which is preliminary data.</text>
</comment>
<organism evidence="1 2">
    <name type="scientific">Listeria newyorkensis</name>
    <dbReference type="NCBI Taxonomy" id="1497681"/>
    <lineage>
        <taxon>Bacteria</taxon>
        <taxon>Bacillati</taxon>
        <taxon>Bacillota</taxon>
        <taxon>Bacilli</taxon>
        <taxon>Bacillales</taxon>
        <taxon>Listeriaceae</taxon>
        <taxon>Listeria</taxon>
    </lineage>
</organism>
<proteinExistence type="predicted"/>